<evidence type="ECO:0000313" key="3">
    <source>
        <dbReference type="Proteomes" id="UP000001645"/>
    </source>
</evidence>
<keyword evidence="3" id="KW-1185">Reference proteome</keyword>
<dbReference type="Ensembl" id="ENSMGAT00000024629.1">
    <property type="protein sequence ID" value="ENSMGAP00000034059.1"/>
    <property type="gene ID" value="ENSMGAG00000018248.1"/>
</dbReference>
<reference evidence="2 3" key="1">
    <citation type="journal article" date="2010" name="PLoS Biol.">
        <title>Multi-platform next-generation sequencing of the domestic turkey (Meleagris gallopavo): genome assembly and analysis.</title>
        <authorList>
            <person name="Dalloul R.A."/>
            <person name="Long J.A."/>
            <person name="Zimin A.V."/>
            <person name="Aslam L."/>
            <person name="Beal K."/>
            <person name="Blomberg L.A."/>
            <person name="Bouffard P."/>
            <person name="Burt D.W."/>
            <person name="Crasta O."/>
            <person name="Crooijmans R.P."/>
            <person name="Cooper K."/>
            <person name="Coulombe R.A."/>
            <person name="De S."/>
            <person name="Delany M.E."/>
            <person name="Dodgson J.B."/>
            <person name="Dong J.J."/>
            <person name="Evans C."/>
            <person name="Frederickson K.M."/>
            <person name="Flicek P."/>
            <person name="Florea L."/>
            <person name="Folkerts O."/>
            <person name="Groenen M.A."/>
            <person name="Harkins T.T."/>
            <person name="Herrero J."/>
            <person name="Hoffmann S."/>
            <person name="Megens H.J."/>
            <person name="Jiang A."/>
            <person name="de Jong P."/>
            <person name="Kaiser P."/>
            <person name="Kim H."/>
            <person name="Kim K.W."/>
            <person name="Kim S."/>
            <person name="Langenberger D."/>
            <person name="Lee M.K."/>
            <person name="Lee T."/>
            <person name="Mane S."/>
            <person name="Marcais G."/>
            <person name="Marz M."/>
            <person name="McElroy A.P."/>
            <person name="Modise T."/>
            <person name="Nefedov M."/>
            <person name="Notredame C."/>
            <person name="Paton I.R."/>
            <person name="Payne W.S."/>
            <person name="Pertea G."/>
            <person name="Prickett D."/>
            <person name="Puiu D."/>
            <person name="Qioa D."/>
            <person name="Raineri E."/>
            <person name="Ruffier M."/>
            <person name="Salzberg S.L."/>
            <person name="Schatz M.C."/>
            <person name="Scheuring C."/>
            <person name="Schmidt C.J."/>
            <person name="Schroeder S."/>
            <person name="Searle S.M."/>
            <person name="Smith E.J."/>
            <person name="Smith J."/>
            <person name="Sonstegard T.S."/>
            <person name="Stadler P.F."/>
            <person name="Tafer H."/>
            <person name="Tu Z.J."/>
            <person name="Van Tassell C.P."/>
            <person name="Vilella A.J."/>
            <person name="Williams K.P."/>
            <person name="Yorke J.A."/>
            <person name="Zhang L."/>
            <person name="Zhang H.B."/>
            <person name="Zhang X."/>
            <person name="Zhang Y."/>
            <person name="Reed K.M."/>
        </authorList>
    </citation>
    <scope>NUCLEOTIDE SEQUENCE [LARGE SCALE GENOMIC DNA]</scope>
</reference>
<keyword evidence="1" id="KW-1133">Transmembrane helix</keyword>
<name>A0A803YQL1_MELGA</name>
<accession>A0A803YQL1</accession>
<feature type="transmembrane region" description="Helical" evidence="1">
    <location>
        <begin position="14"/>
        <end position="36"/>
    </location>
</feature>
<keyword evidence="1" id="KW-0472">Membrane</keyword>
<evidence type="ECO:0000256" key="1">
    <source>
        <dbReference type="SAM" id="Phobius"/>
    </source>
</evidence>
<proteinExistence type="predicted"/>
<evidence type="ECO:0000313" key="2">
    <source>
        <dbReference type="Ensembl" id="ENSMGAP00000034059.1"/>
    </source>
</evidence>
<dbReference type="Proteomes" id="UP000001645">
    <property type="component" value="Chromosome 1"/>
</dbReference>
<sequence>MAALRVMAAGGWSWFRALALGVSFLKCLLIPTLPMLHPYLWKLQQILKSTVLLSDRANCQL</sequence>
<gene>
    <name evidence="2" type="primary">LOC104909397</name>
</gene>
<dbReference type="AlphaFoldDB" id="A0A803YQL1"/>
<reference evidence="2" key="3">
    <citation type="submission" date="2025-09" db="UniProtKB">
        <authorList>
            <consortium name="Ensembl"/>
        </authorList>
    </citation>
    <scope>IDENTIFICATION</scope>
</reference>
<reference evidence="2" key="2">
    <citation type="submission" date="2025-08" db="UniProtKB">
        <authorList>
            <consortium name="Ensembl"/>
        </authorList>
    </citation>
    <scope>IDENTIFICATION</scope>
</reference>
<dbReference type="GeneTree" id="ENSGT00940000153733"/>
<organism evidence="2 3">
    <name type="scientific">Meleagris gallopavo</name>
    <name type="common">Wild turkey</name>
    <dbReference type="NCBI Taxonomy" id="9103"/>
    <lineage>
        <taxon>Eukaryota</taxon>
        <taxon>Metazoa</taxon>
        <taxon>Chordata</taxon>
        <taxon>Craniata</taxon>
        <taxon>Vertebrata</taxon>
        <taxon>Euteleostomi</taxon>
        <taxon>Archelosauria</taxon>
        <taxon>Archosauria</taxon>
        <taxon>Dinosauria</taxon>
        <taxon>Saurischia</taxon>
        <taxon>Theropoda</taxon>
        <taxon>Coelurosauria</taxon>
        <taxon>Aves</taxon>
        <taxon>Neognathae</taxon>
        <taxon>Galloanserae</taxon>
        <taxon>Galliformes</taxon>
        <taxon>Phasianidae</taxon>
        <taxon>Meleagridinae</taxon>
        <taxon>Meleagris</taxon>
    </lineage>
</organism>
<keyword evidence="1" id="KW-0812">Transmembrane</keyword>
<protein>
    <submittedName>
        <fullName evidence="2">Uncharacterized protein</fullName>
    </submittedName>
</protein>